<keyword evidence="3" id="KW-0813">Transport</keyword>
<gene>
    <name evidence="6" type="ORF">CHR55_07365</name>
</gene>
<comment type="caution">
    <text evidence="6">The sequence shown here is derived from an EMBL/GenBank/DDBJ whole genome shotgun (WGS) entry which is preliminary data.</text>
</comment>
<protein>
    <submittedName>
        <fullName evidence="6">ABC transporter substrate-binding protein</fullName>
    </submittedName>
</protein>
<evidence type="ECO:0000313" key="7">
    <source>
        <dbReference type="Proteomes" id="UP000230886"/>
    </source>
</evidence>
<dbReference type="Gene3D" id="3.40.50.1980">
    <property type="entry name" value="Nitrogenase molybdenum iron protein domain"/>
    <property type="match status" value="2"/>
</dbReference>
<dbReference type="GO" id="GO:1901678">
    <property type="term" value="P:iron coordination entity transport"/>
    <property type="evidence" value="ECO:0007669"/>
    <property type="project" value="UniProtKB-ARBA"/>
</dbReference>
<dbReference type="Proteomes" id="UP000230886">
    <property type="component" value="Unassembled WGS sequence"/>
</dbReference>
<dbReference type="GO" id="GO:0030288">
    <property type="term" value="C:outer membrane-bounded periplasmic space"/>
    <property type="evidence" value="ECO:0007669"/>
    <property type="project" value="TreeGrafter"/>
</dbReference>
<name>A0A2A5JFS6_RHOSG</name>
<dbReference type="PROSITE" id="PS51318">
    <property type="entry name" value="TAT"/>
    <property type="match status" value="1"/>
</dbReference>
<evidence type="ECO:0000256" key="1">
    <source>
        <dbReference type="ARBA" id="ARBA00004196"/>
    </source>
</evidence>
<dbReference type="PROSITE" id="PS50983">
    <property type="entry name" value="FE_B12_PBP"/>
    <property type="match status" value="1"/>
</dbReference>
<evidence type="ECO:0000256" key="3">
    <source>
        <dbReference type="ARBA" id="ARBA00022448"/>
    </source>
</evidence>
<dbReference type="EMBL" id="NOVD01000003">
    <property type="protein sequence ID" value="PCK28236.1"/>
    <property type="molecule type" value="Genomic_DNA"/>
</dbReference>
<reference evidence="6 7" key="1">
    <citation type="submission" date="2017-07" db="EMBL/GenBank/DDBJ databases">
        <title>Draft sequence of Rhodococcus enclensis 23b-28.</title>
        <authorList>
            <person name="Besaury L."/>
            <person name="Sancelme M."/>
            <person name="Amato P."/>
            <person name="Lallement A."/>
            <person name="Delort A.-M."/>
        </authorList>
    </citation>
    <scope>NUCLEOTIDE SEQUENCE [LARGE SCALE GENOMIC DNA]</scope>
    <source>
        <strain evidence="6 7">23b-28</strain>
    </source>
</reference>
<organism evidence="6 7">
    <name type="scientific">Rhodococcus qingshengii</name>
    <dbReference type="NCBI Taxonomy" id="334542"/>
    <lineage>
        <taxon>Bacteria</taxon>
        <taxon>Bacillati</taxon>
        <taxon>Actinomycetota</taxon>
        <taxon>Actinomycetes</taxon>
        <taxon>Mycobacteriales</taxon>
        <taxon>Nocardiaceae</taxon>
        <taxon>Rhodococcus</taxon>
        <taxon>Rhodococcus erythropolis group</taxon>
    </lineage>
</organism>
<keyword evidence="4" id="KW-0732">Signal</keyword>
<dbReference type="InterPro" id="IPR006311">
    <property type="entry name" value="TAT_signal"/>
</dbReference>
<dbReference type="PANTHER" id="PTHR30532:SF1">
    <property type="entry name" value="IRON(3+)-HYDROXAMATE-BINDING PROTEIN FHUD"/>
    <property type="match status" value="1"/>
</dbReference>
<comment type="subcellular location">
    <subcellularLocation>
        <location evidence="1">Cell envelope</location>
    </subcellularLocation>
</comment>
<dbReference type="InterPro" id="IPR051313">
    <property type="entry name" value="Bact_iron-sidero_bind"/>
</dbReference>
<dbReference type="PANTHER" id="PTHR30532">
    <property type="entry name" value="IRON III DICITRATE-BINDING PERIPLASMIC PROTEIN"/>
    <property type="match status" value="1"/>
</dbReference>
<evidence type="ECO:0000259" key="5">
    <source>
        <dbReference type="PROSITE" id="PS50983"/>
    </source>
</evidence>
<dbReference type="SUPFAM" id="SSF53807">
    <property type="entry name" value="Helical backbone' metal receptor"/>
    <property type="match status" value="1"/>
</dbReference>
<evidence type="ECO:0000256" key="4">
    <source>
        <dbReference type="ARBA" id="ARBA00022729"/>
    </source>
</evidence>
<feature type="domain" description="Fe/B12 periplasmic-binding" evidence="5">
    <location>
        <begin position="73"/>
        <end position="325"/>
    </location>
</feature>
<dbReference type="AlphaFoldDB" id="A0A2A5JFS6"/>
<accession>A0A2A5JFS6</accession>
<dbReference type="InterPro" id="IPR002491">
    <property type="entry name" value="ABC_transptr_periplasmic_BD"/>
</dbReference>
<proteinExistence type="inferred from homology"/>
<evidence type="ECO:0000313" key="6">
    <source>
        <dbReference type="EMBL" id="PCK28236.1"/>
    </source>
</evidence>
<sequence>MTRLLSPSTTDRDYWAIVDNLTRRGFFGVGAGVAAAALLAACSSTESSTPDNAETFEFTRGDEKLIIPTDPQNVVALDPRDGLELSILAGYPVTAYPTGAAEHLRREVPDATGVEIFAEGASDPNFEYISTLGADLLVLSAGWWDTGSYGNDRMQQIAPVLPVGKDFTPEWRKVMSDFLTGIGRSDRAEEVLAEYDAHVAQVRPTVEPLMAGKKVAFVAAAEDQIAWFQNDFRTAVAEDLGFEVLREGPDLRVMLGSEQFNRLEEADVIFALDRSASGSVYTSPTWQRLPAAQAGRVIPFDYYKAAGYALTAKVLVDDLAAGVKR</sequence>
<dbReference type="RefSeq" id="WP_075834789.1">
    <property type="nucleotide sequence ID" value="NZ_JAOBTA010000008.1"/>
</dbReference>
<evidence type="ECO:0000256" key="2">
    <source>
        <dbReference type="ARBA" id="ARBA00008814"/>
    </source>
</evidence>
<dbReference type="Pfam" id="PF01497">
    <property type="entry name" value="Peripla_BP_2"/>
    <property type="match status" value="1"/>
</dbReference>
<comment type="similarity">
    <text evidence="2">Belongs to the bacterial solute-binding protein 8 family.</text>
</comment>